<name>A0A218KBH6_PORTR</name>
<dbReference type="EMBL" id="KM100754">
    <property type="protein sequence ID" value="AKE49857.1"/>
    <property type="molecule type" value="mRNA"/>
</dbReference>
<evidence type="ECO:0000256" key="5">
    <source>
        <dbReference type="SAM" id="SignalP"/>
    </source>
</evidence>
<proteinExistence type="evidence at transcript level"/>
<keyword evidence="3" id="KW-0325">Glycoprotein</keyword>
<feature type="chain" id="PRO_5012013229" evidence="5">
    <location>
        <begin position="21"/>
        <end position="394"/>
    </location>
</feature>
<keyword evidence="4" id="KW-0326">Glycosidase</keyword>
<keyword evidence="2" id="KW-0378">Hydrolase</keyword>
<evidence type="ECO:0000256" key="3">
    <source>
        <dbReference type="ARBA" id="ARBA00023180"/>
    </source>
</evidence>
<dbReference type="Gene3D" id="3.10.50.10">
    <property type="match status" value="1"/>
</dbReference>
<dbReference type="InterPro" id="IPR017853">
    <property type="entry name" value="GH"/>
</dbReference>
<dbReference type="InterPro" id="IPR011583">
    <property type="entry name" value="Chitinase_II/V-like_cat"/>
</dbReference>
<sequence>MMWKALLLLLSVSTLPLIEGAVLCYFESWAVYRLGDGKVEISDLEPALCSHYIYAFAGINTDYTIRVLDPWADLCDGGGRCGFDKFTAMKNVEPHLLTLLAVGGWNDGSALYSQMAETAETRAVFIKSSIQLLKIHNFDGLDLAWTYPTQNGGAPHDRENYVHLLRELKEALEAEGMVLTVTVSPTKSVIDEAYDIPGIAQHADLVTVTTYDLHGSWEHHTNHHSGLYAFSEDVGSDLFLNVDYIINYWVAGGMPEKKLVMGVPAFGRTWTLDSIEEHGYYAPAYLPGMTGPWTKTEGFMAYAEICVKQAEEGWTIAVEKGCNEPYTYQLSSSKIWCAYENHDSVTLKAQYAADHGLGGVMIWSINDDDAHGVCGGRKFDLTSTLADTFNKAKR</sequence>
<dbReference type="PANTHER" id="PTHR11177">
    <property type="entry name" value="CHITINASE"/>
    <property type="match status" value="1"/>
</dbReference>
<dbReference type="GO" id="GO:0005576">
    <property type="term" value="C:extracellular region"/>
    <property type="evidence" value="ECO:0007669"/>
    <property type="project" value="TreeGrafter"/>
</dbReference>
<dbReference type="GO" id="GO:0006032">
    <property type="term" value="P:chitin catabolic process"/>
    <property type="evidence" value="ECO:0007669"/>
    <property type="project" value="TreeGrafter"/>
</dbReference>
<dbReference type="SUPFAM" id="SSF54556">
    <property type="entry name" value="Chitinase insertion domain"/>
    <property type="match status" value="1"/>
</dbReference>
<feature type="signal peptide" evidence="5">
    <location>
        <begin position="1"/>
        <end position="20"/>
    </location>
</feature>
<accession>A0A218KBH6</accession>
<evidence type="ECO:0000313" key="7">
    <source>
        <dbReference type="EMBL" id="AKE49857.1"/>
    </source>
</evidence>
<dbReference type="AlphaFoldDB" id="A0A218KBH6"/>
<evidence type="ECO:0000256" key="2">
    <source>
        <dbReference type="ARBA" id="ARBA00022801"/>
    </source>
</evidence>
<feature type="domain" description="GH18" evidence="6">
    <location>
        <begin position="20"/>
        <end position="392"/>
    </location>
</feature>
<organism evidence="7">
    <name type="scientific">Portunus trituberculatus</name>
    <name type="common">Swimming crab</name>
    <name type="synonym">Neptunus trituberculatus</name>
    <dbReference type="NCBI Taxonomy" id="210409"/>
    <lineage>
        <taxon>Eukaryota</taxon>
        <taxon>Metazoa</taxon>
        <taxon>Ecdysozoa</taxon>
        <taxon>Arthropoda</taxon>
        <taxon>Crustacea</taxon>
        <taxon>Multicrustacea</taxon>
        <taxon>Malacostraca</taxon>
        <taxon>Eumalacostraca</taxon>
        <taxon>Eucarida</taxon>
        <taxon>Decapoda</taxon>
        <taxon>Pleocyemata</taxon>
        <taxon>Brachyura</taxon>
        <taxon>Eubrachyura</taxon>
        <taxon>Portunoidea</taxon>
        <taxon>Portunidae</taxon>
        <taxon>Portuninae</taxon>
        <taxon>Portunus</taxon>
    </lineage>
</organism>
<dbReference type="GO" id="GO:0008061">
    <property type="term" value="F:chitin binding"/>
    <property type="evidence" value="ECO:0007669"/>
    <property type="project" value="InterPro"/>
</dbReference>
<evidence type="ECO:0000256" key="4">
    <source>
        <dbReference type="ARBA" id="ARBA00023295"/>
    </source>
</evidence>
<evidence type="ECO:0000259" key="6">
    <source>
        <dbReference type="PROSITE" id="PS51910"/>
    </source>
</evidence>
<dbReference type="SMART" id="SM00636">
    <property type="entry name" value="Glyco_18"/>
    <property type="match status" value="1"/>
</dbReference>
<dbReference type="GO" id="GO:0005975">
    <property type="term" value="P:carbohydrate metabolic process"/>
    <property type="evidence" value="ECO:0007669"/>
    <property type="project" value="InterPro"/>
</dbReference>
<protein>
    <submittedName>
        <fullName evidence="7">Chitinase 3</fullName>
    </submittedName>
</protein>
<dbReference type="FunFam" id="3.10.50.10:FF:000003">
    <property type="entry name" value="Class V chitinase CHIT5b"/>
    <property type="match status" value="1"/>
</dbReference>
<dbReference type="InterPro" id="IPR050314">
    <property type="entry name" value="Glycosyl_Hydrlase_18"/>
</dbReference>
<reference evidence="7" key="1">
    <citation type="submission" date="2014-07" db="EMBL/GenBank/DDBJ databases">
        <title>Four chitinases from swimming crab Portunus trituberculatus: cDNA characterization, classification and mRNA expression during the moulting cycle.</title>
        <authorList>
            <person name="Liu P."/>
        </authorList>
    </citation>
    <scope>NUCLEOTIDE SEQUENCE</scope>
</reference>
<dbReference type="Gene3D" id="3.20.20.80">
    <property type="entry name" value="Glycosidases"/>
    <property type="match status" value="1"/>
</dbReference>
<evidence type="ECO:0000256" key="1">
    <source>
        <dbReference type="ARBA" id="ARBA00022729"/>
    </source>
</evidence>
<dbReference type="Pfam" id="PF00704">
    <property type="entry name" value="Glyco_hydro_18"/>
    <property type="match status" value="1"/>
</dbReference>
<dbReference type="PANTHER" id="PTHR11177:SF360">
    <property type="entry name" value="CHITINASE 4-RELATED"/>
    <property type="match status" value="1"/>
</dbReference>
<dbReference type="SUPFAM" id="SSF51445">
    <property type="entry name" value="(Trans)glycosidases"/>
    <property type="match status" value="1"/>
</dbReference>
<dbReference type="InterPro" id="IPR029070">
    <property type="entry name" value="Chitinase_insertion_sf"/>
</dbReference>
<dbReference type="PROSITE" id="PS51910">
    <property type="entry name" value="GH18_2"/>
    <property type="match status" value="1"/>
</dbReference>
<dbReference type="InterPro" id="IPR001223">
    <property type="entry name" value="Glyco_hydro18_cat"/>
</dbReference>
<keyword evidence="1 5" id="KW-0732">Signal</keyword>
<dbReference type="OrthoDB" id="73875at2759"/>
<dbReference type="GO" id="GO:0004568">
    <property type="term" value="F:chitinase activity"/>
    <property type="evidence" value="ECO:0007669"/>
    <property type="project" value="TreeGrafter"/>
</dbReference>